<sequence>MWKQMQRRCKGEIAQYGPTMTHPVCKHFYGRRSFERKSEDCYPLSRPDAAGYLVAHSHPSNRWEARVKDGDNADIGDQATASESDRPATSWTLARSIRQTLANRLGPRMPKEDLMQRIAEVKGQSFLHNGYEGHDSAPERTHRLPGAQPKTAALAGPETHATDEIDALPSSELIGDNLACEPVAITDEEVPEAPSEELSGYIGSSAPTMFPSPDSTPGSKCPYSRASKYGTAISEDSVECLGSVGPAKNPVRARYWLSWFNGYEVHVPATGQCAILDLYASATNHSRTQIELSREVIRDANRREKVINDLMITNLMDDVKLGSVNPEKEFCRLNPDAETTSNPNVALAQYCTHLLHELYLRHPVLVISVDNHGDGLAQLYSYKDHTISDSDLSNPLIRKTGVYSAHTTDDTSEYLC</sequence>
<dbReference type="Proteomes" id="UP000697107">
    <property type="component" value="Unassembled WGS sequence"/>
</dbReference>
<feature type="region of interest" description="Disordered" evidence="1">
    <location>
        <begin position="190"/>
        <end position="219"/>
    </location>
</feature>
<feature type="compositionally biased region" description="Polar residues" evidence="1">
    <location>
        <begin position="79"/>
        <end position="88"/>
    </location>
</feature>
<dbReference type="VEuPathDB" id="FungiDB:PC110_g17858"/>
<reference evidence="2" key="1">
    <citation type="submission" date="2018-10" db="EMBL/GenBank/DDBJ databases">
        <title>Effector identification in a new, highly contiguous assembly of the strawberry crown rot pathogen Phytophthora cactorum.</title>
        <authorList>
            <person name="Armitage A.D."/>
            <person name="Nellist C.F."/>
            <person name="Bates H."/>
            <person name="Vickerstaff R.J."/>
            <person name="Harrison R.J."/>
        </authorList>
    </citation>
    <scope>NUCLEOTIDE SEQUENCE</scope>
    <source>
        <strain evidence="2">P415</strain>
    </source>
</reference>
<gene>
    <name evidence="2" type="ORF">PC118_g17282</name>
</gene>
<dbReference type="AlphaFoldDB" id="A0A8T1FBX9"/>
<evidence type="ECO:0000256" key="1">
    <source>
        <dbReference type="SAM" id="MobiDB-lite"/>
    </source>
</evidence>
<feature type="region of interest" description="Disordered" evidence="1">
    <location>
        <begin position="63"/>
        <end position="88"/>
    </location>
</feature>
<evidence type="ECO:0000313" key="2">
    <source>
        <dbReference type="EMBL" id="KAG2969728.1"/>
    </source>
</evidence>
<evidence type="ECO:0000313" key="3">
    <source>
        <dbReference type="Proteomes" id="UP000697107"/>
    </source>
</evidence>
<proteinExistence type="predicted"/>
<organism evidence="2 3">
    <name type="scientific">Phytophthora cactorum</name>
    <dbReference type="NCBI Taxonomy" id="29920"/>
    <lineage>
        <taxon>Eukaryota</taxon>
        <taxon>Sar</taxon>
        <taxon>Stramenopiles</taxon>
        <taxon>Oomycota</taxon>
        <taxon>Peronosporomycetes</taxon>
        <taxon>Peronosporales</taxon>
        <taxon>Peronosporaceae</taxon>
        <taxon>Phytophthora</taxon>
    </lineage>
</organism>
<comment type="caution">
    <text evidence="2">The sequence shown here is derived from an EMBL/GenBank/DDBJ whole genome shotgun (WGS) entry which is preliminary data.</text>
</comment>
<name>A0A8T1FBX9_9STRA</name>
<accession>A0A8T1FBX9</accession>
<dbReference type="EMBL" id="RCML01000771">
    <property type="protein sequence ID" value="KAG2969728.1"/>
    <property type="molecule type" value="Genomic_DNA"/>
</dbReference>
<protein>
    <submittedName>
        <fullName evidence="2">Uncharacterized protein</fullName>
    </submittedName>
</protein>